<feature type="compositionally biased region" description="Low complexity" evidence="1">
    <location>
        <begin position="373"/>
        <end position="383"/>
    </location>
</feature>
<dbReference type="EMBL" id="JANBVN010000105">
    <property type="protein sequence ID" value="KAJ9143980.1"/>
    <property type="molecule type" value="Genomic_DNA"/>
</dbReference>
<dbReference type="AlphaFoldDB" id="A0AA38VI44"/>
<gene>
    <name evidence="2" type="ORF">NKR19_g6619</name>
</gene>
<organism evidence="2 3">
    <name type="scientific">Coniochaeta hoffmannii</name>
    <dbReference type="NCBI Taxonomy" id="91930"/>
    <lineage>
        <taxon>Eukaryota</taxon>
        <taxon>Fungi</taxon>
        <taxon>Dikarya</taxon>
        <taxon>Ascomycota</taxon>
        <taxon>Pezizomycotina</taxon>
        <taxon>Sordariomycetes</taxon>
        <taxon>Sordariomycetidae</taxon>
        <taxon>Coniochaetales</taxon>
        <taxon>Coniochaetaceae</taxon>
        <taxon>Coniochaeta</taxon>
    </lineage>
</organism>
<keyword evidence="3" id="KW-1185">Reference proteome</keyword>
<sequence>MPARPSTSGGPNAKASAFLGLSSFSKPTAADKRMSKDDMYLTGYAGQRKKSLQPSRFGMRGGLPTPESSPDADYPPLSPPMALPPRMHTPDTLSSGEIQIGMALGSPSRPPEALPWESQPPVNRQPLTPPDLYFNAAAPVQRQKTQRRKLFGGLFGSRKKEEQPRDSLETAEFGNVTSVTTTSIASQPFGESAPTRSATVADRKAPRYKPLVVRSNTLPVMESPVHEPRSVRSKTPELAIPQPDYQQRNYLTPNPPSLSSSSATSSGPLLDIEIPSIKMERYSVMFSNVLNPQTNSSSLLARRQATLEKLKTINDRILHEVEEKEKMMRQQRRATSPQPTKSPGFTLFPPTPNRHHTGSSPLTPGRLTRSNTSPALLPSPSRPSFDHGPHPRKERKTVTIISPRSMEQRNNHTTIPRASEQQQQPERTIPAAEAESFQFGPDVSGLILDSPPSTSSPQDTRHNFTSVVDAQPLRPTIPEPEWTMIPASSASSVTTTTARRSPSSSVASSVHTHVTRPSVDTVDVVIGEGGGGGDDPALKAAVEISIARQISISRQQRTLLLRPLRTDVGQLPHPTDGRARAATVAAGSSPTVKKAAAMSRKEGRVVETKTGTPTEVRVVDAHPGAMRKSERVVLDGL</sequence>
<reference evidence="2" key="1">
    <citation type="submission" date="2022-07" db="EMBL/GenBank/DDBJ databases">
        <title>Fungi with potential for degradation of polypropylene.</title>
        <authorList>
            <person name="Gostincar C."/>
        </authorList>
    </citation>
    <scope>NUCLEOTIDE SEQUENCE</scope>
    <source>
        <strain evidence="2">EXF-13287</strain>
    </source>
</reference>
<evidence type="ECO:0000256" key="1">
    <source>
        <dbReference type="SAM" id="MobiDB-lite"/>
    </source>
</evidence>
<dbReference type="Proteomes" id="UP001174691">
    <property type="component" value="Unassembled WGS sequence"/>
</dbReference>
<feature type="region of interest" description="Disordered" evidence="1">
    <location>
        <begin position="1"/>
        <end position="132"/>
    </location>
</feature>
<accession>A0AA38VI44</accession>
<feature type="region of interest" description="Disordered" evidence="1">
    <location>
        <begin position="184"/>
        <end position="203"/>
    </location>
</feature>
<feature type="compositionally biased region" description="Low complexity" evidence="1">
    <location>
        <begin position="257"/>
        <end position="269"/>
    </location>
</feature>
<evidence type="ECO:0000313" key="3">
    <source>
        <dbReference type="Proteomes" id="UP001174691"/>
    </source>
</evidence>
<feature type="compositionally biased region" description="Polar residues" evidence="1">
    <location>
        <begin position="333"/>
        <end position="343"/>
    </location>
</feature>
<feature type="region of interest" description="Disordered" evidence="1">
    <location>
        <begin position="488"/>
        <end position="514"/>
    </location>
</feature>
<comment type="caution">
    <text evidence="2">The sequence shown here is derived from an EMBL/GenBank/DDBJ whole genome shotgun (WGS) entry which is preliminary data.</text>
</comment>
<evidence type="ECO:0000313" key="2">
    <source>
        <dbReference type="EMBL" id="KAJ9143980.1"/>
    </source>
</evidence>
<feature type="compositionally biased region" description="Basic and acidic residues" evidence="1">
    <location>
        <begin position="29"/>
        <end position="39"/>
    </location>
</feature>
<feature type="compositionally biased region" description="Polar residues" evidence="1">
    <location>
        <begin position="358"/>
        <end position="372"/>
    </location>
</feature>
<feature type="region of interest" description="Disordered" evidence="1">
    <location>
        <begin position="219"/>
        <end position="269"/>
    </location>
</feature>
<feature type="compositionally biased region" description="Basic and acidic residues" evidence="1">
    <location>
        <begin position="158"/>
        <end position="168"/>
    </location>
</feature>
<feature type="region of interest" description="Disordered" evidence="1">
    <location>
        <begin position="152"/>
        <end position="179"/>
    </location>
</feature>
<feature type="compositionally biased region" description="Low complexity" evidence="1">
    <location>
        <begin position="488"/>
        <end position="512"/>
    </location>
</feature>
<feature type="region of interest" description="Disordered" evidence="1">
    <location>
        <begin position="322"/>
        <end position="429"/>
    </location>
</feature>
<name>A0AA38VI44_9PEZI</name>
<proteinExistence type="predicted"/>
<feature type="compositionally biased region" description="Polar residues" evidence="1">
    <location>
        <begin position="1"/>
        <end position="10"/>
    </location>
</feature>
<feature type="compositionally biased region" description="Polar residues" evidence="1">
    <location>
        <begin position="411"/>
        <end position="426"/>
    </location>
</feature>
<feature type="region of interest" description="Disordered" evidence="1">
    <location>
        <begin position="442"/>
        <end position="463"/>
    </location>
</feature>
<protein>
    <submittedName>
        <fullName evidence="2">Uncharacterized protein</fullName>
    </submittedName>
</protein>